<dbReference type="EMBL" id="MN740525">
    <property type="protein sequence ID" value="QHU31200.1"/>
    <property type="molecule type" value="Genomic_DNA"/>
</dbReference>
<protein>
    <submittedName>
        <fullName evidence="2">Uncharacterized protein</fullName>
    </submittedName>
</protein>
<name>A0A6C0LLJ7_9ZZZZ</name>
<dbReference type="AlphaFoldDB" id="A0A6C0LLJ7"/>
<feature type="coiled-coil region" evidence="1">
    <location>
        <begin position="83"/>
        <end position="133"/>
    </location>
</feature>
<evidence type="ECO:0000313" key="2">
    <source>
        <dbReference type="EMBL" id="QHU31200.1"/>
    </source>
</evidence>
<reference evidence="2" key="1">
    <citation type="journal article" date="2020" name="Nature">
        <title>Giant virus diversity and host interactions through global metagenomics.</title>
        <authorList>
            <person name="Schulz F."/>
            <person name="Roux S."/>
            <person name="Paez-Espino D."/>
            <person name="Jungbluth S."/>
            <person name="Walsh D.A."/>
            <person name="Denef V.J."/>
            <person name="McMahon K.D."/>
            <person name="Konstantinidis K.T."/>
            <person name="Eloe-Fadrosh E.A."/>
            <person name="Kyrpides N.C."/>
            <person name="Woyke T."/>
        </authorList>
    </citation>
    <scope>NUCLEOTIDE SEQUENCE</scope>
    <source>
        <strain evidence="2">GVMAG-M-3300027963-21</strain>
    </source>
</reference>
<keyword evidence="1" id="KW-0175">Coiled coil</keyword>
<evidence type="ECO:0000256" key="1">
    <source>
        <dbReference type="SAM" id="Coils"/>
    </source>
</evidence>
<proteinExistence type="predicted"/>
<accession>A0A6C0LLJ7</accession>
<sequence length="532" mass="62041">MSRRSILQYITALSQNSSNSSSYNSKSENANEKVIKKVNKLLEADNPVPIIEKLKSISYINKIRTSMRDDLLLAKKEKGIVVYELLTKRLSEIKKQMIEEERQEEIARYIEELKELKTKLKRLDKKLEKSHSKNPIYNATIMEKNSQNTRAKLEEIDTILANLLDVKYLKYLKVAIYNINLHINFQEHLIKGLKKQVCSRILTPKQVGPICWFMATFVAMFYSQRNRKVLLEASKGWNKQDALFTLLKHVLDDKYLMSENEQEDYEKFSDDTFGNILRLLYQKDAKSFPYNPELNTGFRSEVYICKLYNLLGVDCEMFDYIGESISILAYSYHNVGYNDIMGYTYNEDKKVYDISTIVSFNSITDTYYTRKKSNPTILIIRRVGRDRFISGNIISSYKSKMYDELTSMRDEIIYNGNKYILDSVLLTNYNVGNNNHVIAGITCKGIKYVYNGWARTSMDPAMASQEITRNIPCELQQHDWNVKEGDGFCLNTKECSLDIFKQRKPDEPRLCFNFSEGNRILIYVRKDAKSKL</sequence>
<organism evidence="2">
    <name type="scientific">viral metagenome</name>
    <dbReference type="NCBI Taxonomy" id="1070528"/>
    <lineage>
        <taxon>unclassified sequences</taxon>
        <taxon>metagenomes</taxon>
        <taxon>organismal metagenomes</taxon>
    </lineage>
</organism>